<dbReference type="PANTHER" id="PTHR48100:SF1">
    <property type="entry name" value="HISTIDINE PHOSPHATASE FAMILY PROTEIN-RELATED"/>
    <property type="match status" value="1"/>
</dbReference>
<dbReference type="InterPro" id="IPR029033">
    <property type="entry name" value="His_PPase_superfam"/>
</dbReference>
<dbReference type="Pfam" id="PF00300">
    <property type="entry name" value="His_Phos_1"/>
    <property type="match status" value="1"/>
</dbReference>
<gene>
    <name evidence="1" type="ORF">GCM10011346_20920</name>
</gene>
<sequence length="192" mass="22228">MELHFIRHGEAEHNMNEPKTFQITNPDLTPKGVSQAKELRQIFHLKSSDLLLMSPSVRTIETAIIFANDLNCEMAVVPMFGPKIFPYKSNSKTLPCDKTLSYHELAGEYPFLDVFECKDLCTLNKPLNSIKEEAFMKLAYQFFHWCRKSERSRIFIITHDGTINSYLEILTEKKLTRDDMLSEGKYLTVNLT</sequence>
<organism evidence="1 2">
    <name type="scientific">Oceanobacillus neutriphilus</name>
    <dbReference type="NCBI Taxonomy" id="531815"/>
    <lineage>
        <taxon>Bacteria</taxon>
        <taxon>Bacillati</taxon>
        <taxon>Bacillota</taxon>
        <taxon>Bacilli</taxon>
        <taxon>Bacillales</taxon>
        <taxon>Bacillaceae</taxon>
        <taxon>Oceanobacillus</taxon>
    </lineage>
</organism>
<protein>
    <submittedName>
        <fullName evidence="1">Histidine phosphatase family protein</fullName>
    </submittedName>
</protein>
<keyword evidence="2" id="KW-1185">Reference proteome</keyword>
<dbReference type="SUPFAM" id="SSF53254">
    <property type="entry name" value="Phosphoglycerate mutase-like"/>
    <property type="match status" value="1"/>
</dbReference>
<dbReference type="InterPro" id="IPR050275">
    <property type="entry name" value="PGM_Phosphatase"/>
</dbReference>
<dbReference type="RefSeq" id="WP_188734373.1">
    <property type="nucleotide sequence ID" value="NZ_BMLW01000005.1"/>
</dbReference>
<dbReference type="Gene3D" id="3.40.50.1240">
    <property type="entry name" value="Phosphoglycerate mutase-like"/>
    <property type="match status" value="1"/>
</dbReference>
<dbReference type="InterPro" id="IPR013078">
    <property type="entry name" value="His_Pase_superF_clade-1"/>
</dbReference>
<dbReference type="EMBL" id="BMLW01000005">
    <property type="protein sequence ID" value="GGP10913.1"/>
    <property type="molecule type" value="Genomic_DNA"/>
</dbReference>
<dbReference type="SMART" id="SM00855">
    <property type="entry name" value="PGAM"/>
    <property type="match status" value="1"/>
</dbReference>
<name>A0ABQ2NUL3_9BACI</name>
<dbReference type="Proteomes" id="UP000641206">
    <property type="component" value="Unassembled WGS sequence"/>
</dbReference>
<evidence type="ECO:0000313" key="1">
    <source>
        <dbReference type="EMBL" id="GGP10913.1"/>
    </source>
</evidence>
<reference evidence="2" key="1">
    <citation type="journal article" date="2019" name="Int. J. Syst. Evol. Microbiol.">
        <title>The Global Catalogue of Microorganisms (GCM) 10K type strain sequencing project: providing services to taxonomists for standard genome sequencing and annotation.</title>
        <authorList>
            <consortium name="The Broad Institute Genomics Platform"/>
            <consortium name="The Broad Institute Genome Sequencing Center for Infectious Disease"/>
            <person name="Wu L."/>
            <person name="Ma J."/>
        </authorList>
    </citation>
    <scope>NUCLEOTIDE SEQUENCE [LARGE SCALE GENOMIC DNA]</scope>
    <source>
        <strain evidence="2">CGMCC 1.7693</strain>
    </source>
</reference>
<comment type="caution">
    <text evidence="1">The sequence shown here is derived from an EMBL/GenBank/DDBJ whole genome shotgun (WGS) entry which is preliminary data.</text>
</comment>
<dbReference type="CDD" id="cd07067">
    <property type="entry name" value="HP_PGM_like"/>
    <property type="match status" value="1"/>
</dbReference>
<evidence type="ECO:0000313" key="2">
    <source>
        <dbReference type="Proteomes" id="UP000641206"/>
    </source>
</evidence>
<accession>A0ABQ2NUL3</accession>
<proteinExistence type="predicted"/>
<dbReference type="PANTHER" id="PTHR48100">
    <property type="entry name" value="BROAD-SPECIFICITY PHOSPHATASE YOR283W-RELATED"/>
    <property type="match status" value="1"/>
</dbReference>